<sequence length="201" mass="22981">MPVYLGNINQNGNSALRYNNDFGNFEFDVDNEVDPRRLARSVNGILTNRGKQSLNPDDPEILIAELSLLKKEFIFSAVEFRMTGVLKAHDYAGDYGSFVFRAGPITITHNPTTDQQRNFEWLVRVTGEQKQTANQSLLRIMYSVVLNVDLVNPQRRVLECFQELLIVPDDPFAHEFYARAIHPIQTDNHSLLFKNVAAHIF</sequence>
<comment type="caution">
    <text evidence="1">The sequence shown here is derived from an EMBL/GenBank/DDBJ whole genome shotgun (WGS) entry which is preliminary data.</text>
</comment>
<evidence type="ECO:0000313" key="1">
    <source>
        <dbReference type="EMBL" id="TXC76095.1"/>
    </source>
</evidence>
<evidence type="ECO:0000313" key="2">
    <source>
        <dbReference type="Proteomes" id="UP000321168"/>
    </source>
</evidence>
<dbReference type="EMBL" id="VORB01000011">
    <property type="protein sequence ID" value="TXC76095.1"/>
    <property type="molecule type" value="Genomic_DNA"/>
</dbReference>
<organism evidence="1 2">
    <name type="scientific">Luteibaculum oceani</name>
    <dbReference type="NCBI Taxonomy" id="1294296"/>
    <lineage>
        <taxon>Bacteria</taxon>
        <taxon>Pseudomonadati</taxon>
        <taxon>Bacteroidota</taxon>
        <taxon>Flavobacteriia</taxon>
        <taxon>Flavobacteriales</taxon>
        <taxon>Luteibaculaceae</taxon>
        <taxon>Luteibaculum</taxon>
    </lineage>
</organism>
<dbReference type="AlphaFoldDB" id="A0A5C6UZM1"/>
<dbReference type="Proteomes" id="UP000321168">
    <property type="component" value="Unassembled WGS sequence"/>
</dbReference>
<accession>A0A5C6UZM1</accession>
<proteinExistence type="predicted"/>
<protein>
    <submittedName>
        <fullName evidence="1">Uncharacterized protein</fullName>
    </submittedName>
</protein>
<dbReference type="RefSeq" id="WP_147015333.1">
    <property type="nucleotide sequence ID" value="NZ_VORB01000011.1"/>
</dbReference>
<keyword evidence="2" id="KW-1185">Reference proteome</keyword>
<gene>
    <name evidence="1" type="ORF">FRX97_11320</name>
</gene>
<name>A0A5C6UZM1_9FLAO</name>
<reference evidence="1 2" key="1">
    <citation type="submission" date="2019-08" db="EMBL/GenBank/DDBJ databases">
        <title>Genome of Luteibaculum oceani JCM 18817.</title>
        <authorList>
            <person name="Bowman J.P."/>
        </authorList>
    </citation>
    <scope>NUCLEOTIDE SEQUENCE [LARGE SCALE GENOMIC DNA]</scope>
    <source>
        <strain evidence="1 2">JCM 18817</strain>
    </source>
</reference>